<evidence type="ECO:0000313" key="3">
    <source>
        <dbReference type="EMBL" id="JAC47114.1"/>
    </source>
</evidence>
<dbReference type="Pfam" id="PF16565">
    <property type="entry name" value="MIT_C"/>
    <property type="match status" value="1"/>
</dbReference>
<dbReference type="AlphaFoldDB" id="A0A034VXE7"/>
<organism evidence="3">
    <name type="scientific">Bactrocera dorsalis</name>
    <name type="common">Oriental fruit fly</name>
    <name type="synonym">Dacus dorsalis</name>
    <dbReference type="NCBI Taxonomy" id="27457"/>
    <lineage>
        <taxon>Eukaryota</taxon>
        <taxon>Metazoa</taxon>
        <taxon>Ecdysozoa</taxon>
        <taxon>Arthropoda</taxon>
        <taxon>Hexapoda</taxon>
        <taxon>Insecta</taxon>
        <taxon>Pterygota</taxon>
        <taxon>Neoptera</taxon>
        <taxon>Endopterygota</taxon>
        <taxon>Diptera</taxon>
        <taxon>Brachycera</taxon>
        <taxon>Muscomorpha</taxon>
        <taxon>Tephritoidea</taxon>
        <taxon>Tephritidae</taxon>
        <taxon>Bactrocera</taxon>
        <taxon>Bactrocera</taxon>
    </lineage>
</organism>
<dbReference type="KEGG" id="bdr:105223062"/>
<accession>A0A034VXE7</accession>
<dbReference type="RefSeq" id="XP_011198968.2">
    <property type="nucleotide sequence ID" value="XM_011200666.3"/>
</dbReference>
<dbReference type="SUPFAM" id="SSF116846">
    <property type="entry name" value="MIT domain"/>
    <property type="match status" value="1"/>
</dbReference>
<reference evidence="3" key="1">
    <citation type="journal article" date="2014" name="BMC Genomics">
        <title>Characterizing the developmental transcriptome of the oriental fruit fly, Bactrocera dorsalis (Diptera: Tephritidae) through comparative genomic analysis with Drosophila melanogaster utilizing modENCODE datasets.</title>
        <authorList>
            <person name="Geib S.M."/>
            <person name="Calla B."/>
            <person name="Hall B."/>
            <person name="Hou S."/>
            <person name="Manoukis N.C."/>
        </authorList>
    </citation>
    <scope>NUCLEOTIDE SEQUENCE</scope>
    <source>
        <strain evidence="3">Punador</strain>
    </source>
</reference>
<evidence type="ECO:0000256" key="1">
    <source>
        <dbReference type="SAM" id="MobiDB-lite"/>
    </source>
</evidence>
<sequence length="404" mass="47993">MEKKSSKGSKSTRESMGGKENCESKRERNVREFKILKEAREKRSEQRSERGSKTEHESRREHDRESRSERYSKSNRERRKDDDEKYYYESKIERNSRNELEHRRQHESKSDREINNVKSSRDMRAVKSDRESRDMKRSNDNKTKKPDHKTLMQDIKELIMRALECELSGHVLEARMLYEESLVKLQICTDNEQNEDILDSYRKYLSSYEKHVQRLRDQIEQNLFSCKITEHIAIPEGSRGRSYEKLIGCYLNDKVSVVHIYEPCLTQSCHLEHLINFVEVLVKNCSNLMFLRVITRASPKSSNLQKDVLNDLREELDSGNISFNYQFDEQLKKPRIVFNNGVVIRCRRGLHIYKPLAKYYKLGLYDFDFRRCESAEVDIYQGKPFSESISKSDRTDLMESLLHA</sequence>
<dbReference type="InterPro" id="IPR036181">
    <property type="entry name" value="MIT_dom_sf"/>
</dbReference>
<dbReference type="EMBL" id="GAKP01011838">
    <property type="protein sequence ID" value="JAC47114.1"/>
    <property type="molecule type" value="Transcribed_RNA"/>
</dbReference>
<dbReference type="InterPro" id="IPR032341">
    <property type="entry name" value="MITD1_C"/>
</dbReference>
<dbReference type="Gene3D" id="3.30.870.30">
    <property type="entry name" value="MITD, C-terminal phospholipase D-like domain"/>
    <property type="match status" value="1"/>
</dbReference>
<gene>
    <name evidence="3" type="primary">MITD1</name>
</gene>
<name>A0A034VXE7_BACDO</name>
<dbReference type="OrthoDB" id="19553at2759"/>
<dbReference type="GeneID" id="105223062"/>
<proteinExistence type="predicted"/>
<evidence type="ECO:0000259" key="2">
    <source>
        <dbReference type="Pfam" id="PF16565"/>
    </source>
</evidence>
<feature type="domain" description="MITD1 C-terminal phospholipase D-like" evidence="2">
    <location>
        <begin position="240"/>
        <end position="380"/>
    </location>
</feature>
<dbReference type="InterPro" id="IPR038113">
    <property type="entry name" value="MITD1_C_sf"/>
</dbReference>
<feature type="region of interest" description="Disordered" evidence="1">
    <location>
        <begin position="1"/>
        <end position="149"/>
    </location>
</feature>
<protein>
    <submittedName>
        <fullName evidence="3">MIT domain-containing protein 1</fullName>
    </submittedName>
</protein>